<dbReference type="PANTHER" id="PTHR23501:SF102">
    <property type="entry name" value="DRUG TRANSPORTER, PUTATIVE (AFU_ORTHOLOGUE AFUA_3G08530)-RELATED"/>
    <property type="match status" value="1"/>
</dbReference>
<dbReference type="PROSITE" id="PS50850">
    <property type="entry name" value="MFS"/>
    <property type="match status" value="1"/>
</dbReference>
<sequence>MGVHDGQRKEEGDVLGGGRDSSTTSSVGSTASLPAIQDASSPQTATRDAGLGANHMETSRPAPGRSPSGDPPGETPAGGNGSTGDENPDHDEAATADPENPPDRQLTKVESAPEVTRTKLQTALIVGSLCSALFLAALDTTIITTAIPRIASEFDSTFGYTWIGSAYLLGNSASVPSWGKISDIWGRKPILLLAAAVFWIGSLLAGVSVSMAMLIAARAIQGVGGGGIVVLVNICITDLFSMRERGFYYGIMGMVWAVAGALGPVLGGVFTTEVTWRWCFYVNLPIAGVSIIILILVLKLHNPRTPMREGLAAIDWLGSATIIGGTLMFLLGLEFGGVTFSWSSATVICLIVFGVLTMGLFVLNEWKFAEFPVIPLRLFKERSNVAALAVCACHGYVFMSASYYLPLYFQAVLGASALMSGVYLLPYAISLAAFSSVAGISIKKTGMYLPFIIGGLTIMALGFGLFIDLPTTAYWPKIILYQLVAGMGVGPNFQSPLIALQNHIEPRDMASGTAMYAFTRQLFTSISVVIGSVVFQNEMQKKYLYLLSELGQDLADKMSGAEAAANVDVVGSLTGEQGQIAKKAYADSLKSMFIMYAAFAGLALVLGFGVKGKRLSKAHKEHKTGLGVLKEGEKKSGEKNSEGVAEEAEGRTNEK</sequence>
<keyword evidence="4 11" id="KW-0812">Transmembrane</keyword>
<proteinExistence type="inferred from homology"/>
<feature type="transmembrane region" description="Helical" evidence="11">
    <location>
        <begin position="593"/>
        <end position="610"/>
    </location>
</feature>
<evidence type="ECO:0000256" key="4">
    <source>
        <dbReference type="ARBA" id="ARBA00022692"/>
    </source>
</evidence>
<feature type="transmembrane region" description="Helical" evidence="11">
    <location>
        <begin position="275"/>
        <end position="298"/>
    </location>
</feature>
<feature type="region of interest" description="Disordered" evidence="10">
    <location>
        <begin position="1"/>
        <end position="113"/>
    </location>
</feature>
<feature type="transmembrane region" description="Helical" evidence="11">
    <location>
        <begin position="190"/>
        <end position="216"/>
    </location>
</feature>
<evidence type="ECO:0000256" key="1">
    <source>
        <dbReference type="ARBA" id="ARBA00004128"/>
    </source>
</evidence>
<protein>
    <recommendedName>
        <fullName evidence="8">Efflux pump dotC</fullName>
    </recommendedName>
    <alternativeName>
        <fullName evidence="9">Dothistromin biosynthesis protein C</fullName>
    </alternativeName>
</protein>
<feature type="transmembrane region" description="Helical" evidence="11">
    <location>
        <begin position="411"/>
        <end position="434"/>
    </location>
</feature>
<dbReference type="Gene3D" id="1.20.1720.10">
    <property type="entry name" value="Multidrug resistance protein D"/>
    <property type="match status" value="1"/>
</dbReference>
<dbReference type="InterPro" id="IPR020846">
    <property type="entry name" value="MFS_dom"/>
</dbReference>
<dbReference type="GO" id="GO:0005886">
    <property type="term" value="C:plasma membrane"/>
    <property type="evidence" value="ECO:0007669"/>
    <property type="project" value="TreeGrafter"/>
</dbReference>
<gene>
    <name evidence="13" type="ORF">MKZ38_003347</name>
</gene>
<evidence type="ECO:0000256" key="2">
    <source>
        <dbReference type="ARBA" id="ARBA00007520"/>
    </source>
</evidence>
<feature type="transmembrane region" description="Helical" evidence="11">
    <location>
        <begin position="514"/>
        <end position="535"/>
    </location>
</feature>
<dbReference type="FunFam" id="1.20.1720.10:FF:000014">
    <property type="entry name" value="MFS drug transporter, putative"/>
    <property type="match status" value="1"/>
</dbReference>
<name>A0AAD5RMT8_9PEZI</name>
<dbReference type="InterPro" id="IPR011701">
    <property type="entry name" value="MFS"/>
</dbReference>
<evidence type="ECO:0000256" key="6">
    <source>
        <dbReference type="ARBA" id="ARBA00023136"/>
    </source>
</evidence>
<evidence type="ECO:0000256" key="7">
    <source>
        <dbReference type="ARBA" id="ARBA00057269"/>
    </source>
</evidence>
<feature type="compositionally biased region" description="Basic and acidic residues" evidence="10">
    <location>
        <begin position="630"/>
        <end position="641"/>
    </location>
</feature>
<dbReference type="Gene3D" id="1.20.1250.20">
    <property type="entry name" value="MFS general substrate transporter like domains"/>
    <property type="match status" value="1"/>
</dbReference>
<evidence type="ECO:0000259" key="12">
    <source>
        <dbReference type="PROSITE" id="PS50850"/>
    </source>
</evidence>
<dbReference type="FunFam" id="1.20.1250.20:FF:000196">
    <property type="entry name" value="MFS toxin efflux pump (AflT)"/>
    <property type="match status" value="1"/>
</dbReference>
<dbReference type="AlphaFoldDB" id="A0AAD5RMT8"/>
<dbReference type="GO" id="GO:0022857">
    <property type="term" value="F:transmembrane transporter activity"/>
    <property type="evidence" value="ECO:0007669"/>
    <property type="project" value="InterPro"/>
</dbReference>
<dbReference type="SUPFAM" id="SSF103473">
    <property type="entry name" value="MFS general substrate transporter"/>
    <property type="match status" value="1"/>
</dbReference>
<dbReference type="Pfam" id="PF07690">
    <property type="entry name" value="MFS_1"/>
    <property type="match status" value="1"/>
</dbReference>
<comment type="caution">
    <text evidence="13">The sequence shown here is derived from an EMBL/GenBank/DDBJ whole genome shotgun (WGS) entry which is preliminary data.</text>
</comment>
<keyword evidence="14" id="KW-1185">Reference proteome</keyword>
<comment type="subcellular location">
    <subcellularLocation>
        <location evidence="1">Vacuole membrane</location>
        <topology evidence="1">Multi-pass membrane protein</topology>
    </subcellularLocation>
</comment>
<feature type="compositionally biased region" description="Low complexity" evidence="10">
    <location>
        <begin position="20"/>
        <end position="32"/>
    </location>
</feature>
<keyword evidence="5 11" id="KW-1133">Transmembrane helix</keyword>
<dbReference type="CDD" id="cd17502">
    <property type="entry name" value="MFS_Azr1_MDR_like"/>
    <property type="match status" value="1"/>
</dbReference>
<feature type="transmembrane region" description="Helical" evidence="11">
    <location>
        <begin position="159"/>
        <end position="178"/>
    </location>
</feature>
<reference evidence="13" key="1">
    <citation type="submission" date="2022-07" db="EMBL/GenBank/DDBJ databases">
        <title>Draft genome sequence of Zalerion maritima ATCC 34329, a (micro)plastics degrading marine fungus.</title>
        <authorList>
            <person name="Paco A."/>
            <person name="Goncalves M.F.M."/>
            <person name="Rocha-Santos T.A.P."/>
            <person name="Alves A."/>
        </authorList>
    </citation>
    <scope>NUCLEOTIDE SEQUENCE</scope>
    <source>
        <strain evidence="13">ATCC 34329</strain>
    </source>
</reference>
<keyword evidence="3" id="KW-0813">Transport</keyword>
<feature type="transmembrane region" description="Helical" evidence="11">
    <location>
        <begin position="339"/>
        <end position="363"/>
    </location>
</feature>
<evidence type="ECO:0000256" key="8">
    <source>
        <dbReference type="ARBA" id="ARBA00069956"/>
    </source>
</evidence>
<feature type="region of interest" description="Disordered" evidence="10">
    <location>
        <begin position="620"/>
        <end position="655"/>
    </location>
</feature>
<evidence type="ECO:0000256" key="10">
    <source>
        <dbReference type="SAM" id="MobiDB-lite"/>
    </source>
</evidence>
<feature type="transmembrane region" description="Helical" evidence="11">
    <location>
        <begin position="384"/>
        <end position="405"/>
    </location>
</feature>
<feature type="transmembrane region" description="Helical" evidence="11">
    <location>
        <begin position="473"/>
        <end position="493"/>
    </location>
</feature>
<evidence type="ECO:0000256" key="9">
    <source>
        <dbReference type="ARBA" id="ARBA00083178"/>
    </source>
</evidence>
<evidence type="ECO:0000256" key="11">
    <source>
        <dbReference type="SAM" id="Phobius"/>
    </source>
</evidence>
<dbReference type="PANTHER" id="PTHR23501">
    <property type="entry name" value="MAJOR FACILITATOR SUPERFAMILY"/>
    <property type="match status" value="1"/>
</dbReference>
<feature type="transmembrane region" description="Helical" evidence="11">
    <location>
        <begin position="123"/>
        <end position="147"/>
    </location>
</feature>
<feature type="transmembrane region" description="Helical" evidence="11">
    <location>
        <begin position="222"/>
        <end position="240"/>
    </location>
</feature>
<comment type="similarity">
    <text evidence="2">Belongs to the major facilitator superfamily. TCR/Tet family.</text>
</comment>
<dbReference type="InterPro" id="IPR036259">
    <property type="entry name" value="MFS_trans_sf"/>
</dbReference>
<feature type="transmembrane region" description="Helical" evidence="11">
    <location>
        <begin position="446"/>
        <end position="467"/>
    </location>
</feature>
<evidence type="ECO:0000256" key="5">
    <source>
        <dbReference type="ARBA" id="ARBA00022989"/>
    </source>
</evidence>
<feature type="transmembrane region" description="Helical" evidence="11">
    <location>
        <begin position="247"/>
        <end position="269"/>
    </location>
</feature>
<accession>A0AAD5RMT8</accession>
<evidence type="ECO:0000313" key="13">
    <source>
        <dbReference type="EMBL" id="KAJ2899204.1"/>
    </source>
</evidence>
<organism evidence="13 14">
    <name type="scientific">Zalerion maritima</name>
    <dbReference type="NCBI Taxonomy" id="339359"/>
    <lineage>
        <taxon>Eukaryota</taxon>
        <taxon>Fungi</taxon>
        <taxon>Dikarya</taxon>
        <taxon>Ascomycota</taxon>
        <taxon>Pezizomycotina</taxon>
        <taxon>Sordariomycetes</taxon>
        <taxon>Lulworthiomycetidae</taxon>
        <taxon>Lulworthiales</taxon>
        <taxon>Lulworthiaceae</taxon>
        <taxon>Zalerion</taxon>
    </lineage>
</organism>
<evidence type="ECO:0000313" key="14">
    <source>
        <dbReference type="Proteomes" id="UP001201980"/>
    </source>
</evidence>
<dbReference type="Proteomes" id="UP001201980">
    <property type="component" value="Unassembled WGS sequence"/>
</dbReference>
<keyword evidence="6 11" id="KW-0472">Membrane</keyword>
<feature type="compositionally biased region" description="Basic and acidic residues" evidence="10">
    <location>
        <begin position="1"/>
        <end position="12"/>
    </location>
</feature>
<comment type="function">
    <text evidence="7">Efflux pump; part of the gene cluster that mediates the biosynthesis of dothistromin (DOTH), a polyketide toxin very similar in structure to the aflatoxin precursor, versicolorin B. One function of dotC may be to transport early-stage dothistromin biosynthetic intermediates from the cytoplasm into vacuoles, thereby affecting the rate of dothistromin production.</text>
</comment>
<dbReference type="GO" id="GO:0005774">
    <property type="term" value="C:vacuolar membrane"/>
    <property type="evidence" value="ECO:0007669"/>
    <property type="project" value="UniProtKB-SubCell"/>
</dbReference>
<dbReference type="PRINTS" id="PR01036">
    <property type="entry name" value="TCRTETB"/>
</dbReference>
<dbReference type="EMBL" id="JAKWBI020000204">
    <property type="protein sequence ID" value="KAJ2899204.1"/>
    <property type="molecule type" value="Genomic_DNA"/>
</dbReference>
<feature type="transmembrane region" description="Helical" evidence="11">
    <location>
        <begin position="310"/>
        <end position="333"/>
    </location>
</feature>
<evidence type="ECO:0000256" key="3">
    <source>
        <dbReference type="ARBA" id="ARBA00022448"/>
    </source>
</evidence>
<feature type="domain" description="Major facilitator superfamily (MFS) profile" evidence="12">
    <location>
        <begin position="125"/>
        <end position="615"/>
    </location>
</feature>